<evidence type="ECO:0000313" key="1">
    <source>
        <dbReference type="EMBL" id="KAH3834650.1"/>
    </source>
</evidence>
<keyword evidence="2" id="KW-1185">Reference proteome</keyword>
<gene>
    <name evidence="1" type="ORF">DPMN_107982</name>
</gene>
<organism evidence="1 2">
    <name type="scientific">Dreissena polymorpha</name>
    <name type="common">Zebra mussel</name>
    <name type="synonym">Mytilus polymorpha</name>
    <dbReference type="NCBI Taxonomy" id="45954"/>
    <lineage>
        <taxon>Eukaryota</taxon>
        <taxon>Metazoa</taxon>
        <taxon>Spiralia</taxon>
        <taxon>Lophotrochozoa</taxon>
        <taxon>Mollusca</taxon>
        <taxon>Bivalvia</taxon>
        <taxon>Autobranchia</taxon>
        <taxon>Heteroconchia</taxon>
        <taxon>Euheterodonta</taxon>
        <taxon>Imparidentia</taxon>
        <taxon>Neoheterodontei</taxon>
        <taxon>Myida</taxon>
        <taxon>Dreissenoidea</taxon>
        <taxon>Dreissenidae</taxon>
        <taxon>Dreissena</taxon>
    </lineage>
</organism>
<proteinExistence type="predicted"/>
<accession>A0A9D4K7P3</accession>
<sequence>MHMCKVSSHISVCSPQIYKHVSVCRLTSVAVLFKAVALVIELGESAGEFVHVVAQAVQQEVIEALGHNLRETQDALGQLPLLLV</sequence>
<reference evidence="1" key="1">
    <citation type="journal article" date="2019" name="bioRxiv">
        <title>The Genome of the Zebra Mussel, Dreissena polymorpha: A Resource for Invasive Species Research.</title>
        <authorList>
            <person name="McCartney M.A."/>
            <person name="Auch B."/>
            <person name="Kono T."/>
            <person name="Mallez S."/>
            <person name="Zhang Y."/>
            <person name="Obille A."/>
            <person name="Becker A."/>
            <person name="Abrahante J.E."/>
            <person name="Garbe J."/>
            <person name="Badalamenti J.P."/>
            <person name="Herman A."/>
            <person name="Mangelson H."/>
            <person name="Liachko I."/>
            <person name="Sullivan S."/>
            <person name="Sone E.D."/>
            <person name="Koren S."/>
            <person name="Silverstein K.A.T."/>
            <person name="Beckman K.B."/>
            <person name="Gohl D.M."/>
        </authorList>
    </citation>
    <scope>NUCLEOTIDE SEQUENCE</scope>
    <source>
        <strain evidence="1">Duluth1</strain>
        <tissue evidence="1">Whole animal</tissue>
    </source>
</reference>
<dbReference type="EMBL" id="JAIWYP010000004">
    <property type="protein sequence ID" value="KAH3834650.1"/>
    <property type="molecule type" value="Genomic_DNA"/>
</dbReference>
<name>A0A9D4K7P3_DREPO</name>
<comment type="caution">
    <text evidence="1">The sequence shown here is derived from an EMBL/GenBank/DDBJ whole genome shotgun (WGS) entry which is preliminary data.</text>
</comment>
<dbReference type="Proteomes" id="UP000828390">
    <property type="component" value="Unassembled WGS sequence"/>
</dbReference>
<evidence type="ECO:0000313" key="2">
    <source>
        <dbReference type="Proteomes" id="UP000828390"/>
    </source>
</evidence>
<dbReference type="AlphaFoldDB" id="A0A9D4K7P3"/>
<reference evidence="1" key="2">
    <citation type="submission" date="2020-11" db="EMBL/GenBank/DDBJ databases">
        <authorList>
            <person name="McCartney M.A."/>
            <person name="Auch B."/>
            <person name="Kono T."/>
            <person name="Mallez S."/>
            <person name="Becker A."/>
            <person name="Gohl D.M."/>
            <person name="Silverstein K.A.T."/>
            <person name="Koren S."/>
            <person name="Bechman K.B."/>
            <person name="Herman A."/>
            <person name="Abrahante J.E."/>
            <person name="Garbe J."/>
        </authorList>
    </citation>
    <scope>NUCLEOTIDE SEQUENCE</scope>
    <source>
        <strain evidence="1">Duluth1</strain>
        <tissue evidence="1">Whole animal</tissue>
    </source>
</reference>
<protein>
    <submittedName>
        <fullName evidence="1">Uncharacterized protein</fullName>
    </submittedName>
</protein>